<gene>
    <name evidence="2" type="ORF">MNB_SV-6-1907</name>
</gene>
<reference evidence="2" key="1">
    <citation type="submission" date="2016-10" db="EMBL/GenBank/DDBJ databases">
        <authorList>
            <person name="de Groot N.N."/>
        </authorList>
    </citation>
    <scope>NUCLEOTIDE SEQUENCE</scope>
</reference>
<feature type="transmembrane region" description="Helical" evidence="1">
    <location>
        <begin position="12"/>
        <end position="30"/>
    </location>
</feature>
<dbReference type="InterPro" id="IPR012902">
    <property type="entry name" value="N_methyl_site"/>
</dbReference>
<dbReference type="EMBL" id="FPHC01000037">
    <property type="protein sequence ID" value="SFV55244.1"/>
    <property type="molecule type" value="Genomic_DNA"/>
</dbReference>
<keyword evidence="1" id="KW-1133">Transmembrane helix</keyword>
<sequence>MRTIHNREAFTMIEMIFVIIVMGILAAVAIPRFDRDLRQEAKDNYLSAIRYTQHMALMDDKTNPFDADWQTKYWTISIDGSTGSYSISSKVDSSTTNYAVDPTNGKLMNGLDSGSPSTLAGKRHGIDTVVASGGCSGPNIMFDHLGRPFDGTVASGVGVATDYTNYMSSDCKLTVNFKNSDIDPLVIVIAKETGAVSSN</sequence>
<dbReference type="InterPro" id="IPR045584">
    <property type="entry name" value="Pilin-like"/>
</dbReference>
<keyword evidence="1" id="KW-0472">Membrane</keyword>
<dbReference type="Pfam" id="PF07963">
    <property type="entry name" value="N_methyl"/>
    <property type="match status" value="1"/>
</dbReference>
<name>A0A1W1BNZ2_9ZZZZ</name>
<dbReference type="AlphaFoldDB" id="A0A1W1BNZ2"/>
<keyword evidence="1" id="KW-0812">Transmembrane</keyword>
<dbReference type="NCBIfam" id="TIGR02532">
    <property type="entry name" value="IV_pilin_GFxxxE"/>
    <property type="match status" value="1"/>
</dbReference>
<evidence type="ECO:0000256" key="1">
    <source>
        <dbReference type="SAM" id="Phobius"/>
    </source>
</evidence>
<dbReference type="Gene3D" id="3.30.700.10">
    <property type="entry name" value="Glycoprotein, Type 4 Pilin"/>
    <property type="match status" value="1"/>
</dbReference>
<dbReference type="SUPFAM" id="SSF54523">
    <property type="entry name" value="Pili subunits"/>
    <property type="match status" value="1"/>
</dbReference>
<organism evidence="2">
    <name type="scientific">hydrothermal vent metagenome</name>
    <dbReference type="NCBI Taxonomy" id="652676"/>
    <lineage>
        <taxon>unclassified sequences</taxon>
        <taxon>metagenomes</taxon>
        <taxon>ecological metagenomes</taxon>
    </lineage>
</organism>
<proteinExistence type="predicted"/>
<protein>
    <submittedName>
        <fullName evidence="2">Putative periplasmic ATP /GTP-binding protein</fullName>
    </submittedName>
</protein>
<accession>A0A1W1BNZ2</accession>
<evidence type="ECO:0000313" key="2">
    <source>
        <dbReference type="EMBL" id="SFV55244.1"/>
    </source>
</evidence>